<dbReference type="EMBL" id="UINC01021377">
    <property type="protein sequence ID" value="SVA88808.1"/>
    <property type="molecule type" value="Genomic_DNA"/>
</dbReference>
<feature type="non-terminal residue" evidence="2">
    <location>
        <position position="58"/>
    </location>
</feature>
<reference evidence="2" key="1">
    <citation type="submission" date="2018-05" db="EMBL/GenBank/DDBJ databases">
        <authorList>
            <person name="Lanie J.A."/>
            <person name="Ng W.-L."/>
            <person name="Kazmierczak K.M."/>
            <person name="Andrzejewski T.M."/>
            <person name="Davidsen T.M."/>
            <person name="Wayne K.J."/>
            <person name="Tettelin H."/>
            <person name="Glass J.I."/>
            <person name="Rusch D."/>
            <person name="Podicherti R."/>
            <person name="Tsui H.-C.T."/>
            <person name="Winkler M.E."/>
        </authorList>
    </citation>
    <scope>NUCLEOTIDE SEQUENCE</scope>
</reference>
<keyword evidence="1" id="KW-0472">Membrane</keyword>
<gene>
    <name evidence="2" type="ORF">METZ01_LOCUS141662</name>
</gene>
<evidence type="ECO:0000313" key="2">
    <source>
        <dbReference type="EMBL" id="SVA88808.1"/>
    </source>
</evidence>
<keyword evidence="1" id="KW-1133">Transmembrane helix</keyword>
<dbReference type="AlphaFoldDB" id="A0A381ZHJ9"/>
<protein>
    <submittedName>
        <fullName evidence="2">Uncharacterized protein</fullName>
    </submittedName>
</protein>
<feature type="non-terminal residue" evidence="2">
    <location>
        <position position="1"/>
    </location>
</feature>
<proteinExistence type="predicted"/>
<keyword evidence="1" id="KW-0812">Transmembrane</keyword>
<organism evidence="2">
    <name type="scientific">marine metagenome</name>
    <dbReference type="NCBI Taxonomy" id="408172"/>
    <lineage>
        <taxon>unclassified sequences</taxon>
        <taxon>metagenomes</taxon>
        <taxon>ecological metagenomes</taxon>
    </lineage>
</organism>
<accession>A0A381ZHJ9</accession>
<evidence type="ECO:0000256" key="1">
    <source>
        <dbReference type="SAM" id="Phobius"/>
    </source>
</evidence>
<feature type="transmembrane region" description="Helical" evidence="1">
    <location>
        <begin position="12"/>
        <end position="34"/>
    </location>
</feature>
<name>A0A381ZHJ9_9ZZZZ</name>
<sequence length="58" mass="6698">VGGIRNRLTNKNFYILFGLDVVFVFSSLLLSVLLRYEFIFPAELFYFVQPGPLITILL</sequence>